<dbReference type="AlphaFoldDB" id="A0AAD1XEQ5"/>
<evidence type="ECO:0000256" key="8">
    <source>
        <dbReference type="SAM" id="MobiDB-lite"/>
    </source>
</evidence>
<feature type="region of interest" description="Disordered" evidence="8">
    <location>
        <begin position="315"/>
        <end position="388"/>
    </location>
</feature>
<evidence type="ECO:0000256" key="7">
    <source>
        <dbReference type="SAM" id="Coils"/>
    </source>
</evidence>
<comment type="subcellular location">
    <subcellularLocation>
        <location evidence="1">Cell projection</location>
        <location evidence="1">Cilium</location>
    </subcellularLocation>
</comment>
<evidence type="ECO:0000256" key="5">
    <source>
        <dbReference type="ARBA" id="ARBA00023069"/>
    </source>
</evidence>
<feature type="coiled-coil region" evidence="7">
    <location>
        <begin position="202"/>
        <end position="303"/>
    </location>
</feature>
<evidence type="ECO:0000313" key="10">
    <source>
        <dbReference type="Proteomes" id="UP001295684"/>
    </source>
</evidence>
<sequence length="388" mass="45302">MSYRDLRNFCEIMRSLGYSRPISVENFRLPNFELVADIALWFAERYDPSCDISDNINEERDRVLFIKSICQLFLTKARIKLNPKKLYEANGYAVKELLKVATMLNKAMNASAVDEDDIVSSNDFNMDSKLRNLKQARSLANEITETGAKLFDSLGKENDLRESREKALEFLDSISRNLGSNTEQEYIEKCIRDLVGGQSQQMNQMDEMISNLRQDEKELENKIQRRAAELDRTDKRLKGIEQVRPEFMDEYEKLEQEIERYYSQYIEKFKNLDYLENQLDEYNKREIEKKKENQKALRKIQEKYKVEEYKTFNEGNEDGNVMNEMGSTRTGFNKGNVVGNLVDEDDDDDDEDAEGEEISEDEEDGPINIESDEEDDEDIEEDGSDGNF</sequence>
<accession>A0AAD1XEQ5</accession>
<proteinExistence type="inferred from homology"/>
<organism evidence="9 10">
    <name type="scientific">Euplotes crassus</name>
    <dbReference type="NCBI Taxonomy" id="5936"/>
    <lineage>
        <taxon>Eukaryota</taxon>
        <taxon>Sar</taxon>
        <taxon>Alveolata</taxon>
        <taxon>Ciliophora</taxon>
        <taxon>Intramacronucleata</taxon>
        <taxon>Spirotrichea</taxon>
        <taxon>Hypotrichia</taxon>
        <taxon>Euplotida</taxon>
        <taxon>Euplotidae</taxon>
        <taxon>Moneuplotes</taxon>
    </lineage>
</organism>
<dbReference type="PANTHER" id="PTHR21547:SF0">
    <property type="entry name" value="CLUSTERIN-ASSOCIATED PROTEIN 1"/>
    <property type="match status" value="1"/>
</dbReference>
<protein>
    <recommendedName>
        <fullName evidence="11">Clusterin-associated protein 1</fullName>
    </recommendedName>
</protein>
<comment type="similarity">
    <text evidence="2">Belongs to the CLUAP1 family.</text>
</comment>
<keyword evidence="6" id="KW-0966">Cell projection</keyword>
<keyword evidence="4 7" id="KW-0175">Coiled coil</keyword>
<reference evidence="9" key="1">
    <citation type="submission" date="2023-07" db="EMBL/GenBank/DDBJ databases">
        <authorList>
            <consortium name="AG Swart"/>
            <person name="Singh M."/>
            <person name="Singh A."/>
            <person name="Seah K."/>
            <person name="Emmerich C."/>
        </authorList>
    </citation>
    <scope>NUCLEOTIDE SEQUENCE</scope>
    <source>
        <strain evidence="9">DP1</strain>
    </source>
</reference>
<dbReference type="Proteomes" id="UP001295684">
    <property type="component" value="Unassembled WGS sequence"/>
</dbReference>
<evidence type="ECO:0008006" key="11">
    <source>
        <dbReference type="Google" id="ProtNLM"/>
    </source>
</evidence>
<dbReference type="GO" id="GO:0060271">
    <property type="term" value="P:cilium assembly"/>
    <property type="evidence" value="ECO:0007669"/>
    <property type="project" value="TreeGrafter"/>
</dbReference>
<dbReference type="InterPro" id="IPR019366">
    <property type="entry name" value="Clusterin-associated_protein-1"/>
</dbReference>
<dbReference type="GO" id="GO:0005815">
    <property type="term" value="C:microtubule organizing center"/>
    <property type="evidence" value="ECO:0007669"/>
    <property type="project" value="TreeGrafter"/>
</dbReference>
<keyword evidence="3" id="KW-0970">Cilium biogenesis/degradation</keyword>
<keyword evidence="5" id="KW-0969">Cilium</keyword>
<feature type="compositionally biased region" description="Acidic residues" evidence="8">
    <location>
        <begin position="342"/>
        <end position="388"/>
    </location>
</feature>
<gene>
    <name evidence="9" type="ORF">ECRASSUSDP1_LOCUS13367</name>
</gene>
<dbReference type="GO" id="GO:0030992">
    <property type="term" value="C:intraciliary transport particle B"/>
    <property type="evidence" value="ECO:0007669"/>
    <property type="project" value="TreeGrafter"/>
</dbReference>
<evidence type="ECO:0000256" key="3">
    <source>
        <dbReference type="ARBA" id="ARBA00022794"/>
    </source>
</evidence>
<keyword evidence="10" id="KW-1185">Reference proteome</keyword>
<dbReference type="PANTHER" id="PTHR21547">
    <property type="entry name" value="CLUSTERIN ASSOCIATED PROTEIN 1"/>
    <property type="match status" value="1"/>
</dbReference>
<dbReference type="Pfam" id="PF10234">
    <property type="entry name" value="Cluap1"/>
    <property type="match status" value="1"/>
</dbReference>
<name>A0AAD1XEQ5_EUPCR</name>
<comment type="caution">
    <text evidence="9">The sequence shown here is derived from an EMBL/GenBank/DDBJ whole genome shotgun (WGS) entry which is preliminary data.</text>
</comment>
<evidence type="ECO:0000256" key="1">
    <source>
        <dbReference type="ARBA" id="ARBA00004138"/>
    </source>
</evidence>
<dbReference type="EMBL" id="CAMPGE010013302">
    <property type="protein sequence ID" value="CAI2372040.1"/>
    <property type="molecule type" value="Genomic_DNA"/>
</dbReference>
<evidence type="ECO:0000313" key="9">
    <source>
        <dbReference type="EMBL" id="CAI2372040.1"/>
    </source>
</evidence>
<evidence type="ECO:0000256" key="2">
    <source>
        <dbReference type="ARBA" id="ARBA00008340"/>
    </source>
</evidence>
<evidence type="ECO:0000256" key="4">
    <source>
        <dbReference type="ARBA" id="ARBA00023054"/>
    </source>
</evidence>
<dbReference type="GO" id="GO:0005929">
    <property type="term" value="C:cilium"/>
    <property type="evidence" value="ECO:0007669"/>
    <property type="project" value="UniProtKB-SubCell"/>
</dbReference>
<evidence type="ECO:0000256" key="6">
    <source>
        <dbReference type="ARBA" id="ARBA00023273"/>
    </source>
</evidence>